<dbReference type="PANTHER" id="PTHR34180:SF1">
    <property type="entry name" value="BETA-ALANYL-DOPAMINE_CARCININE HYDROLASE"/>
    <property type="match status" value="1"/>
</dbReference>
<dbReference type="Gene3D" id="3.60.60.10">
    <property type="entry name" value="Penicillin V Acylase, Chain A"/>
    <property type="match status" value="1"/>
</dbReference>
<dbReference type="AlphaFoldDB" id="A0AAQ3M2X6"/>
<dbReference type="InterPro" id="IPR005079">
    <property type="entry name" value="Peptidase_C45_hydrolase"/>
</dbReference>
<sequence>MHLSPAVDKTPRMSFVTEAGLLAKTGLNSDGVAVFMNAILARGIKFAALPMHVALRTVLEAETRLQAIAKLQFLTLGAAGHIMIAHRTGATSLEFSHLDVIQMEMFEGQIAHTNHFLNRHDPRVIDSNIFSDSLERMTRVRELLREKRGNEVACGSEAVVLGDFMLQDEQGFPTAINRKASPVKDSETLFSIMVDLQEKTGIVKLGRPNEPEGIWILQPGKTHFHQARKQN</sequence>
<evidence type="ECO:0000313" key="3">
    <source>
        <dbReference type="Proteomes" id="UP001303373"/>
    </source>
</evidence>
<dbReference type="NCBIfam" id="NF040521">
    <property type="entry name" value="C45_proenzyme"/>
    <property type="match status" value="1"/>
</dbReference>
<dbReference type="InterPro" id="IPR047794">
    <property type="entry name" value="C45_proenzyme-like"/>
</dbReference>
<feature type="domain" description="Peptidase C45 hydrolase" evidence="1">
    <location>
        <begin position="24"/>
        <end position="209"/>
    </location>
</feature>
<organism evidence="2 3">
    <name type="scientific">Acrodontium crateriforme</name>
    <dbReference type="NCBI Taxonomy" id="150365"/>
    <lineage>
        <taxon>Eukaryota</taxon>
        <taxon>Fungi</taxon>
        <taxon>Dikarya</taxon>
        <taxon>Ascomycota</taxon>
        <taxon>Pezizomycotina</taxon>
        <taxon>Dothideomycetes</taxon>
        <taxon>Dothideomycetidae</taxon>
        <taxon>Mycosphaerellales</taxon>
        <taxon>Teratosphaeriaceae</taxon>
        <taxon>Acrodontium</taxon>
    </lineage>
</organism>
<dbReference type="EMBL" id="CP138581">
    <property type="protein sequence ID" value="WPG99107.1"/>
    <property type="molecule type" value="Genomic_DNA"/>
</dbReference>
<dbReference type="Proteomes" id="UP001303373">
    <property type="component" value="Chromosome 2"/>
</dbReference>
<name>A0AAQ3M2X6_9PEZI</name>
<dbReference type="Pfam" id="PF03417">
    <property type="entry name" value="AAT"/>
    <property type="match status" value="1"/>
</dbReference>
<dbReference type="PANTHER" id="PTHR34180">
    <property type="entry name" value="PEPTIDASE C45"/>
    <property type="match status" value="1"/>
</dbReference>
<keyword evidence="3" id="KW-1185">Reference proteome</keyword>
<reference evidence="2 3" key="1">
    <citation type="submission" date="2023-11" db="EMBL/GenBank/DDBJ databases">
        <title>An acidophilic fungus is an integral part of prey digestion in a carnivorous sundew plant.</title>
        <authorList>
            <person name="Tsai I.J."/>
        </authorList>
    </citation>
    <scope>NUCLEOTIDE SEQUENCE [LARGE SCALE GENOMIC DNA]</scope>
    <source>
        <strain evidence="2">169a</strain>
    </source>
</reference>
<proteinExistence type="predicted"/>
<accession>A0AAQ3M2X6</accession>
<dbReference type="InterPro" id="IPR047801">
    <property type="entry name" value="Peptidase_C45"/>
</dbReference>
<gene>
    <name evidence="2" type="ORF">R9X50_00191600</name>
</gene>
<protein>
    <submittedName>
        <fullName evidence="2">Peptidase C45 acyl-coenzyme A:6-aminopenicillanic acid acyl-transferase</fullName>
    </submittedName>
</protein>
<evidence type="ECO:0000259" key="1">
    <source>
        <dbReference type="Pfam" id="PF03417"/>
    </source>
</evidence>
<evidence type="ECO:0000313" key="2">
    <source>
        <dbReference type="EMBL" id="WPG99107.1"/>
    </source>
</evidence>